<dbReference type="GO" id="GO:0015562">
    <property type="term" value="F:efflux transmembrane transporter activity"/>
    <property type="evidence" value="ECO:0007669"/>
    <property type="project" value="TreeGrafter"/>
</dbReference>
<evidence type="ECO:0000313" key="5">
    <source>
        <dbReference type="EMBL" id="RCX28406.1"/>
    </source>
</evidence>
<dbReference type="NCBIfam" id="TIGR01730">
    <property type="entry name" value="RND_mfp"/>
    <property type="match status" value="1"/>
</dbReference>
<dbReference type="Gene3D" id="2.40.30.170">
    <property type="match status" value="1"/>
</dbReference>
<dbReference type="GO" id="GO:1990281">
    <property type="term" value="C:efflux pump complex"/>
    <property type="evidence" value="ECO:0007669"/>
    <property type="project" value="TreeGrafter"/>
</dbReference>
<evidence type="ECO:0000256" key="1">
    <source>
        <dbReference type="ARBA" id="ARBA00009477"/>
    </source>
</evidence>
<accession>A0A369C6L3</accession>
<dbReference type="InterPro" id="IPR058625">
    <property type="entry name" value="MdtA-like_BSH"/>
</dbReference>
<dbReference type="EMBL" id="QPJY01000007">
    <property type="protein sequence ID" value="RCX28406.1"/>
    <property type="molecule type" value="Genomic_DNA"/>
</dbReference>
<evidence type="ECO:0000256" key="2">
    <source>
        <dbReference type="SAM" id="Coils"/>
    </source>
</evidence>
<dbReference type="Pfam" id="PF25917">
    <property type="entry name" value="BSH_RND"/>
    <property type="match status" value="1"/>
</dbReference>
<feature type="domain" description="Multidrug resistance protein MdtA-like barrel-sandwich hybrid" evidence="4">
    <location>
        <begin position="45"/>
        <end position="178"/>
    </location>
</feature>
<evidence type="ECO:0000313" key="6">
    <source>
        <dbReference type="Proteomes" id="UP000252707"/>
    </source>
</evidence>
<keyword evidence="2" id="KW-0175">Coiled coil</keyword>
<dbReference type="SUPFAM" id="SSF111369">
    <property type="entry name" value="HlyD-like secretion proteins"/>
    <property type="match status" value="1"/>
</dbReference>
<protein>
    <submittedName>
        <fullName evidence="5">RND family efflux transporter MFP subunit</fullName>
    </submittedName>
</protein>
<dbReference type="Proteomes" id="UP000252707">
    <property type="component" value="Unassembled WGS sequence"/>
</dbReference>
<dbReference type="PANTHER" id="PTHR30469">
    <property type="entry name" value="MULTIDRUG RESISTANCE PROTEIN MDTA"/>
    <property type="match status" value="1"/>
</dbReference>
<dbReference type="OrthoDB" id="5765754at2"/>
<sequence>MLMTNPMKSLLLAALLSGAPLLQAADGKDAAGATAGAQATLHWARRVELGTPVSGVVAEVLVEVGDRVAADQVLLRLDPRRFEAEVARARAEVRRLELARGEAKQELERAEELYARTVISAHDLEQAKIDFAAADAEYASAHAAATQARMDLQDSAVRSPIEGVVVQRRAEVGQTVVSRLESRPLLVVADNTAMVARARLGADAVALVRPGQQATVEVGGRRYTGSVTELGLEPVEEFGSPEYSVGVSFSPVAEVPLRAGLSATVEFK</sequence>
<dbReference type="AlphaFoldDB" id="A0A369C6L3"/>
<proteinExistence type="inferred from homology"/>
<gene>
    <name evidence="5" type="ORF">DFQ59_107153</name>
</gene>
<organism evidence="5 6">
    <name type="scientific">Thioalbus denitrificans</name>
    <dbReference type="NCBI Taxonomy" id="547122"/>
    <lineage>
        <taxon>Bacteria</taxon>
        <taxon>Pseudomonadati</taxon>
        <taxon>Pseudomonadota</taxon>
        <taxon>Gammaproteobacteria</taxon>
        <taxon>Chromatiales</taxon>
        <taxon>Ectothiorhodospiraceae</taxon>
        <taxon>Thioalbus</taxon>
    </lineage>
</organism>
<keyword evidence="6" id="KW-1185">Reference proteome</keyword>
<feature type="coiled-coil region" evidence="2">
    <location>
        <begin position="86"/>
        <end position="116"/>
    </location>
</feature>
<evidence type="ECO:0000256" key="3">
    <source>
        <dbReference type="SAM" id="SignalP"/>
    </source>
</evidence>
<comment type="similarity">
    <text evidence="1">Belongs to the membrane fusion protein (MFP) (TC 8.A.1) family.</text>
</comment>
<feature type="chain" id="PRO_5017050144" evidence="3">
    <location>
        <begin position="25"/>
        <end position="268"/>
    </location>
</feature>
<dbReference type="Gene3D" id="2.40.50.100">
    <property type="match status" value="1"/>
</dbReference>
<comment type="caution">
    <text evidence="5">The sequence shown here is derived from an EMBL/GenBank/DDBJ whole genome shotgun (WGS) entry which is preliminary data.</text>
</comment>
<feature type="signal peptide" evidence="3">
    <location>
        <begin position="1"/>
        <end position="24"/>
    </location>
</feature>
<reference evidence="5 6" key="1">
    <citation type="submission" date="2018-07" db="EMBL/GenBank/DDBJ databases">
        <title>Genomic Encyclopedia of Type Strains, Phase IV (KMG-IV): sequencing the most valuable type-strain genomes for metagenomic binning, comparative biology and taxonomic classification.</title>
        <authorList>
            <person name="Goeker M."/>
        </authorList>
    </citation>
    <scope>NUCLEOTIDE SEQUENCE [LARGE SCALE GENOMIC DNA]</scope>
    <source>
        <strain evidence="5 6">DSM 26407</strain>
    </source>
</reference>
<dbReference type="PANTHER" id="PTHR30469:SF33">
    <property type="entry name" value="SLR1207 PROTEIN"/>
    <property type="match status" value="1"/>
</dbReference>
<evidence type="ECO:0000259" key="4">
    <source>
        <dbReference type="Pfam" id="PF25917"/>
    </source>
</evidence>
<dbReference type="InterPro" id="IPR006143">
    <property type="entry name" value="RND_pump_MFP"/>
</dbReference>
<dbReference type="Gene3D" id="1.10.287.470">
    <property type="entry name" value="Helix hairpin bin"/>
    <property type="match status" value="1"/>
</dbReference>
<name>A0A369C6L3_9GAMM</name>
<keyword evidence="3" id="KW-0732">Signal</keyword>